<dbReference type="GO" id="GO:0009401">
    <property type="term" value="P:phosphoenolpyruvate-dependent sugar phosphotransferase system"/>
    <property type="evidence" value="ECO:0007669"/>
    <property type="project" value="InterPro"/>
</dbReference>
<dbReference type="InterPro" id="IPR004701">
    <property type="entry name" value="PTS_EIIA_man-typ"/>
</dbReference>
<evidence type="ECO:0000313" key="4">
    <source>
        <dbReference type="Proteomes" id="UP000324497"/>
    </source>
</evidence>
<feature type="domain" description="PTS EIIA type-4" evidence="2">
    <location>
        <begin position="1"/>
        <end position="122"/>
    </location>
</feature>
<dbReference type="SUPFAM" id="SSF53062">
    <property type="entry name" value="PTS system fructose IIA component-like"/>
    <property type="match status" value="1"/>
</dbReference>
<dbReference type="Pfam" id="PF03610">
    <property type="entry name" value="EIIA-man"/>
    <property type="match status" value="1"/>
</dbReference>
<dbReference type="InterPro" id="IPR051471">
    <property type="entry name" value="Bacterial_PTS_sugar_comp"/>
</dbReference>
<reference evidence="3 4" key="1">
    <citation type="submission" date="2016-11" db="EMBL/GenBank/DDBJ databases">
        <title>Interaction between Lactobacillus species and yeast in water kefir.</title>
        <authorList>
            <person name="Behr J."/>
            <person name="Xu D."/>
            <person name="Vogel R.F."/>
        </authorList>
    </citation>
    <scope>NUCLEOTIDE SEQUENCE [LARGE SCALE GENOMIC DNA]</scope>
    <source>
        <strain evidence="3 4">TMW 1.1827</strain>
    </source>
</reference>
<keyword evidence="1" id="KW-0808">Transferase</keyword>
<evidence type="ECO:0000256" key="1">
    <source>
        <dbReference type="ARBA" id="ARBA00022679"/>
    </source>
</evidence>
<dbReference type="AlphaFoldDB" id="A0A3Q8CUM7"/>
<dbReference type="PANTHER" id="PTHR33799">
    <property type="entry name" value="PTS PERMEASE-RELATED-RELATED"/>
    <property type="match status" value="1"/>
</dbReference>
<organism evidence="3 4">
    <name type="scientific">Liquorilactobacillus nagelii</name>
    <dbReference type="NCBI Taxonomy" id="82688"/>
    <lineage>
        <taxon>Bacteria</taxon>
        <taxon>Bacillati</taxon>
        <taxon>Bacillota</taxon>
        <taxon>Bacilli</taxon>
        <taxon>Lactobacillales</taxon>
        <taxon>Lactobacillaceae</taxon>
        <taxon>Liquorilactobacillus</taxon>
    </lineage>
</organism>
<evidence type="ECO:0000259" key="2">
    <source>
        <dbReference type="PROSITE" id="PS51096"/>
    </source>
</evidence>
<accession>A0A3Q8CUM7</accession>
<dbReference type="PROSITE" id="PS51096">
    <property type="entry name" value="PTS_EIIA_TYPE_4"/>
    <property type="match status" value="1"/>
</dbReference>
<evidence type="ECO:0000313" key="3">
    <source>
        <dbReference type="EMBL" id="AUJ31980.1"/>
    </source>
</evidence>
<gene>
    <name evidence="3" type="ORF">BSQ50_05045</name>
</gene>
<proteinExistence type="predicted"/>
<dbReference type="PANTHER" id="PTHR33799:SF1">
    <property type="entry name" value="PTS SYSTEM MANNOSE-SPECIFIC EIIAB COMPONENT-RELATED"/>
    <property type="match status" value="1"/>
</dbReference>
<dbReference type="InterPro" id="IPR036662">
    <property type="entry name" value="PTS_EIIA_man-typ_sf"/>
</dbReference>
<protein>
    <recommendedName>
        <fullName evidence="2">PTS EIIA type-4 domain-containing protein</fullName>
    </recommendedName>
</protein>
<dbReference type="GO" id="GO:0016020">
    <property type="term" value="C:membrane"/>
    <property type="evidence" value="ECO:0007669"/>
    <property type="project" value="InterPro"/>
</dbReference>
<sequence length="142" mass="14909">MKIVVTGHGEFAAGIKSTVELLLGPIEEIKYVNFTAGTTESELDSKFKAILADGGKTVFFCDLFGGTPFKRSVVVSDGNSNAAVVAGCNIGALIEVGIQLKTYPSSAADMAAQLIELSKAGTRSFVKQDITLQPDDDFSDGI</sequence>
<dbReference type="EMBL" id="CP018180">
    <property type="protein sequence ID" value="AUJ31980.1"/>
    <property type="molecule type" value="Genomic_DNA"/>
</dbReference>
<dbReference type="Proteomes" id="UP000324497">
    <property type="component" value="Chromosome"/>
</dbReference>
<dbReference type="Gene3D" id="3.40.50.510">
    <property type="entry name" value="Phosphotransferase system, mannose-type IIA component"/>
    <property type="match status" value="1"/>
</dbReference>
<dbReference type="KEGG" id="lng:BSQ50_05045"/>
<dbReference type="GO" id="GO:0016740">
    <property type="term" value="F:transferase activity"/>
    <property type="evidence" value="ECO:0007669"/>
    <property type="project" value="UniProtKB-KW"/>
</dbReference>
<dbReference type="RefSeq" id="WP_148126607.1">
    <property type="nucleotide sequence ID" value="NZ_CP018180.1"/>
</dbReference>
<keyword evidence="4" id="KW-1185">Reference proteome</keyword>
<name>A0A3Q8CUM7_9LACO</name>